<proteinExistence type="predicted"/>
<evidence type="ECO:0000313" key="2">
    <source>
        <dbReference type="Proteomes" id="UP000588604"/>
    </source>
</evidence>
<organism evidence="1 2">
    <name type="scientific">Algoriphagus iocasae</name>
    <dbReference type="NCBI Taxonomy" id="1836499"/>
    <lineage>
        <taxon>Bacteria</taxon>
        <taxon>Pseudomonadati</taxon>
        <taxon>Bacteroidota</taxon>
        <taxon>Cytophagia</taxon>
        <taxon>Cytophagales</taxon>
        <taxon>Cyclobacteriaceae</taxon>
        <taxon>Algoriphagus</taxon>
    </lineage>
</organism>
<reference evidence="1 2" key="1">
    <citation type="submission" date="2020-08" db="EMBL/GenBank/DDBJ databases">
        <title>Genomic Encyclopedia of Type Strains, Phase IV (KMG-IV): sequencing the most valuable type-strain genomes for metagenomic binning, comparative biology and taxonomic classification.</title>
        <authorList>
            <person name="Goeker M."/>
        </authorList>
    </citation>
    <scope>NUCLEOTIDE SEQUENCE [LARGE SCALE GENOMIC DNA]</scope>
    <source>
        <strain evidence="1 2">DSM 102044</strain>
    </source>
</reference>
<dbReference type="AlphaFoldDB" id="A0A841MWF1"/>
<accession>A0A841MWF1</accession>
<dbReference type="Proteomes" id="UP000588604">
    <property type="component" value="Unassembled WGS sequence"/>
</dbReference>
<keyword evidence="2" id="KW-1185">Reference proteome</keyword>
<evidence type="ECO:0000313" key="1">
    <source>
        <dbReference type="EMBL" id="MBB6326331.1"/>
    </source>
</evidence>
<name>A0A841MWF1_9BACT</name>
<protein>
    <submittedName>
        <fullName evidence="1">Uncharacterized protein</fullName>
    </submittedName>
</protein>
<dbReference type="RefSeq" id="WP_184494942.1">
    <property type="nucleotide sequence ID" value="NZ_JACIJO010000002.1"/>
</dbReference>
<gene>
    <name evidence="1" type="ORF">FHS59_001959</name>
</gene>
<dbReference type="EMBL" id="JACIJO010000002">
    <property type="protein sequence ID" value="MBB6326331.1"/>
    <property type="molecule type" value="Genomic_DNA"/>
</dbReference>
<sequence length="549" mass="61042">MRKIIFTSILLLISIIAKSQSIIDMESPISRIDVGYSLDDNLIFTIVLNTKENTQNLQNSTPINFKASIKGLINWGENIQDPKKKILVANFQQASSNSPFTYISDAKDGTTALVPSPAKRKWKSIEQAKLTFEIDGKFFELPYLTIYPPSIESSEKKSEVIISTQAKMLGKNIGEINVRSSDGSAFEITSLEIEKQSPAGTTKHEIIGNNLGNSRFANSGTIDLLINTPFEIDNNATYIAKVNAKKIGSSEIIPSNSNNIVFIDAIPLYIIGKSPNYSISIDDKDVIFDEVRTGGKGELGIRFATKEFSDKIRISRESLGGGTFKFTYEGLNELPDNSFSYFYYTRDGIDLPQPYLITKKSPVVSDFKFNGTKEENILIEFRLPQYVNKELISINIIGKDDNLEVKGTTILKPDQTDQSKFQAILSNDLTELVSKDTLIDVNIIIKYNNLPLYSLGLAIFNQKLLNQKMGELIAETANKPSKRDPEKIKSIVEDIVEIGKAVGNSIDDEEMKSTIETLSGDNKEKIQNTMSDIGKWALISGKIVLPLLL</sequence>
<comment type="caution">
    <text evidence="1">The sequence shown here is derived from an EMBL/GenBank/DDBJ whole genome shotgun (WGS) entry which is preliminary data.</text>
</comment>